<dbReference type="AlphaFoldDB" id="E1ZTX6"/>
<accession>E1ZTX6</accession>
<dbReference type="KEGG" id="cvr:CHLNCDRAFT_142575"/>
<dbReference type="InterPro" id="IPR036465">
    <property type="entry name" value="vWFA_dom_sf"/>
</dbReference>
<dbReference type="RefSeq" id="XP_005842829.1">
    <property type="nucleotide sequence ID" value="XM_005842767.1"/>
</dbReference>
<dbReference type="OrthoDB" id="687730at2759"/>
<dbReference type="SMART" id="SM00327">
    <property type="entry name" value="VWA"/>
    <property type="match status" value="1"/>
</dbReference>
<dbReference type="InParanoid" id="E1ZTX6"/>
<evidence type="ECO:0000259" key="1">
    <source>
        <dbReference type="PROSITE" id="PS50234"/>
    </source>
</evidence>
<proteinExistence type="predicted"/>
<dbReference type="Proteomes" id="UP000008141">
    <property type="component" value="Unassembled WGS sequence"/>
</dbReference>
<dbReference type="Gene3D" id="3.40.50.410">
    <property type="entry name" value="von Willebrand factor, type A domain"/>
    <property type="match status" value="2"/>
</dbReference>
<protein>
    <recommendedName>
        <fullName evidence="1">VWFA domain-containing protein</fullName>
    </recommendedName>
</protein>
<evidence type="ECO:0000313" key="3">
    <source>
        <dbReference type="Proteomes" id="UP000008141"/>
    </source>
</evidence>
<dbReference type="GeneID" id="17350140"/>
<keyword evidence="3" id="KW-1185">Reference proteome</keyword>
<dbReference type="InterPro" id="IPR002035">
    <property type="entry name" value="VWF_A"/>
</dbReference>
<gene>
    <name evidence="2" type="ORF">CHLNCDRAFT_142575</name>
</gene>
<name>E1ZTX6_CHLVA</name>
<organism evidence="3">
    <name type="scientific">Chlorella variabilis</name>
    <name type="common">Green alga</name>
    <dbReference type="NCBI Taxonomy" id="554065"/>
    <lineage>
        <taxon>Eukaryota</taxon>
        <taxon>Viridiplantae</taxon>
        <taxon>Chlorophyta</taxon>
        <taxon>core chlorophytes</taxon>
        <taxon>Trebouxiophyceae</taxon>
        <taxon>Chlorellales</taxon>
        <taxon>Chlorellaceae</taxon>
        <taxon>Chlorella clade</taxon>
        <taxon>Chlorella</taxon>
    </lineage>
</organism>
<feature type="domain" description="VWFA" evidence="1">
    <location>
        <begin position="126"/>
        <end position="309"/>
    </location>
</feature>
<evidence type="ECO:0000313" key="2">
    <source>
        <dbReference type="EMBL" id="EFN50717.1"/>
    </source>
</evidence>
<dbReference type="SUPFAM" id="SSF53300">
    <property type="entry name" value="vWA-like"/>
    <property type="match status" value="1"/>
</dbReference>
<sequence length="575" mass="61421">MVATGPMPAAPGMAARTAAAPMAAAESLGFATGGAQDVENFRENVKQGYLPLPTDVTFEGIAKDYYFDTRSSNTSEPCTDLFCPIYSLAAAPDPLLGAGGDNATQLYMAVGLDSGKASDFRRPRLNLLVLLDVSGSMGESFSSYYYDQLGQQVAQPSGSEEQRSKMDVAKEVLAGVVGKLGPDDSFGVVLFRQMGRDIADTSGTNMQAGLDAATGEMRACRTCMEADRAATENRIVLITDAQPNQGDISDEGLLARLKANAADGIHTTIIGVGLDFNTELVEGISKVRGANYFSVHSPGEFRRRLTDEFDYAVSPLVFDLSLAVDPGSLGEQGWKVLHVYGSPNPNDTALNAAGTVTQVNTLFPSPKTEEGIKGGVVLLRMRPPTAGDAPLKLTVTYTDRSGRQFSSQRTVAVPEQALPASGAVSSDGSSFFGSSGVRKAVLLARYTDILHDWLLDQWAAVDTSRRPIAIPATDCASLPADYCPVPVELYGQRSIAGGCALDRWLLPDGCLLPPPYPVLLPLLGRWERQSEELAVGPEARRAFQEFLPYFEGEMAAVGDPSLRQEVELMNRILAA</sequence>
<dbReference type="eggNOG" id="ENOG502SB1M">
    <property type="taxonomic scope" value="Eukaryota"/>
</dbReference>
<reference evidence="2 3" key="1">
    <citation type="journal article" date="2010" name="Plant Cell">
        <title>The Chlorella variabilis NC64A genome reveals adaptation to photosymbiosis, coevolution with viruses, and cryptic sex.</title>
        <authorList>
            <person name="Blanc G."/>
            <person name="Duncan G."/>
            <person name="Agarkova I."/>
            <person name="Borodovsky M."/>
            <person name="Gurnon J."/>
            <person name="Kuo A."/>
            <person name="Lindquist E."/>
            <person name="Lucas S."/>
            <person name="Pangilinan J."/>
            <person name="Polle J."/>
            <person name="Salamov A."/>
            <person name="Terry A."/>
            <person name="Yamada T."/>
            <person name="Dunigan D.D."/>
            <person name="Grigoriev I.V."/>
            <person name="Claverie J.M."/>
            <person name="Van Etten J.L."/>
        </authorList>
    </citation>
    <scope>NUCLEOTIDE SEQUENCE [LARGE SCALE GENOMIC DNA]</scope>
    <source>
        <strain evidence="2 3">NC64A</strain>
    </source>
</reference>
<dbReference type="PROSITE" id="PS50234">
    <property type="entry name" value="VWFA"/>
    <property type="match status" value="1"/>
</dbReference>
<dbReference type="EMBL" id="GL433876">
    <property type="protein sequence ID" value="EFN50717.1"/>
    <property type="molecule type" value="Genomic_DNA"/>
</dbReference>